<protein>
    <submittedName>
        <fullName evidence="2">Uncharacterized protein</fullName>
    </submittedName>
</protein>
<reference evidence="2" key="2">
    <citation type="submission" date="2023-05" db="EMBL/GenBank/DDBJ databases">
        <authorList>
            <consortium name="Lawrence Berkeley National Laboratory"/>
            <person name="Steindorff A."/>
            <person name="Hensen N."/>
            <person name="Bonometti L."/>
            <person name="Westerberg I."/>
            <person name="Brannstrom I.O."/>
            <person name="Guillou S."/>
            <person name="Cros-Aarteil S."/>
            <person name="Calhoun S."/>
            <person name="Haridas S."/>
            <person name="Kuo A."/>
            <person name="Mondo S."/>
            <person name="Pangilinan J."/>
            <person name="Riley R."/>
            <person name="Labutti K."/>
            <person name="Andreopoulos B."/>
            <person name="Lipzen A."/>
            <person name="Chen C."/>
            <person name="Yanf M."/>
            <person name="Daum C."/>
            <person name="Ng V."/>
            <person name="Clum A."/>
            <person name="Ohm R."/>
            <person name="Martin F."/>
            <person name="Silar P."/>
            <person name="Natvig D."/>
            <person name="Lalanne C."/>
            <person name="Gautier V."/>
            <person name="Ament-Velasquez S.L."/>
            <person name="Kruys A."/>
            <person name="Hutchinson M.I."/>
            <person name="Powell A.J."/>
            <person name="Barry K."/>
            <person name="Miller A.N."/>
            <person name="Grigoriev I.V."/>
            <person name="Debuchy R."/>
            <person name="Gladieux P."/>
            <person name="Thoren M.H."/>
            <person name="Johannesson H."/>
        </authorList>
    </citation>
    <scope>NUCLEOTIDE SEQUENCE</scope>
    <source>
        <strain evidence="2">PSN309</strain>
    </source>
</reference>
<keyword evidence="1" id="KW-0472">Membrane</keyword>
<keyword evidence="1" id="KW-0812">Transmembrane</keyword>
<evidence type="ECO:0000313" key="3">
    <source>
        <dbReference type="Proteomes" id="UP001302126"/>
    </source>
</evidence>
<reference evidence="2" key="1">
    <citation type="journal article" date="2023" name="Mol. Phylogenet. Evol.">
        <title>Genome-scale phylogeny and comparative genomics of the fungal order Sordariales.</title>
        <authorList>
            <person name="Hensen N."/>
            <person name="Bonometti L."/>
            <person name="Westerberg I."/>
            <person name="Brannstrom I.O."/>
            <person name="Guillou S."/>
            <person name="Cros-Aarteil S."/>
            <person name="Calhoun S."/>
            <person name="Haridas S."/>
            <person name="Kuo A."/>
            <person name="Mondo S."/>
            <person name="Pangilinan J."/>
            <person name="Riley R."/>
            <person name="LaButti K."/>
            <person name="Andreopoulos B."/>
            <person name="Lipzen A."/>
            <person name="Chen C."/>
            <person name="Yan M."/>
            <person name="Daum C."/>
            <person name="Ng V."/>
            <person name="Clum A."/>
            <person name="Steindorff A."/>
            <person name="Ohm R.A."/>
            <person name="Martin F."/>
            <person name="Silar P."/>
            <person name="Natvig D.O."/>
            <person name="Lalanne C."/>
            <person name="Gautier V."/>
            <person name="Ament-Velasquez S.L."/>
            <person name="Kruys A."/>
            <person name="Hutchinson M.I."/>
            <person name="Powell A.J."/>
            <person name="Barry K."/>
            <person name="Miller A.N."/>
            <person name="Grigoriev I.V."/>
            <person name="Debuchy R."/>
            <person name="Gladieux P."/>
            <person name="Hiltunen Thoren M."/>
            <person name="Johannesson H."/>
        </authorList>
    </citation>
    <scope>NUCLEOTIDE SEQUENCE</scope>
    <source>
        <strain evidence="2">PSN309</strain>
    </source>
</reference>
<dbReference type="EMBL" id="MU864402">
    <property type="protein sequence ID" value="KAK4187491.1"/>
    <property type="molecule type" value="Genomic_DNA"/>
</dbReference>
<accession>A0AAN7AG94</accession>
<evidence type="ECO:0000313" key="2">
    <source>
        <dbReference type="EMBL" id="KAK4187491.1"/>
    </source>
</evidence>
<comment type="caution">
    <text evidence="2">The sequence shown here is derived from an EMBL/GenBank/DDBJ whole genome shotgun (WGS) entry which is preliminary data.</text>
</comment>
<sequence length="267" mass="29775">MDPLSALGIAATVLRILDRGTRSSVKIANRWRLFREVYEKDGLTALLLLNLLPESFVALERIERVLQGSTEELLEYRQSITSNMNMVAVARELNGLIGRDEIADWLSRPMTEEDLFRRLHEIPNLPAIVQDGIFTAPETRIGTNPNRTANNGDITVDQLGREPSSLSAIMIATPSGMLILSLNMLVLGLGIYLGSVYTRDLKPHLGKDGALGMLIFYIVFATIGTFLYPIPQILKSSEQDNLEVVNDLLRQYAQQQQQQQQQQPGAT</sequence>
<name>A0AAN7AG94_9PEZI</name>
<keyword evidence="1" id="KW-1133">Transmembrane helix</keyword>
<dbReference type="AlphaFoldDB" id="A0AAN7AG94"/>
<organism evidence="2 3">
    <name type="scientific">Podospora australis</name>
    <dbReference type="NCBI Taxonomy" id="1536484"/>
    <lineage>
        <taxon>Eukaryota</taxon>
        <taxon>Fungi</taxon>
        <taxon>Dikarya</taxon>
        <taxon>Ascomycota</taxon>
        <taxon>Pezizomycotina</taxon>
        <taxon>Sordariomycetes</taxon>
        <taxon>Sordariomycetidae</taxon>
        <taxon>Sordariales</taxon>
        <taxon>Podosporaceae</taxon>
        <taxon>Podospora</taxon>
    </lineage>
</organism>
<gene>
    <name evidence="2" type="ORF">QBC35DRAFT_551987</name>
</gene>
<feature type="transmembrane region" description="Helical" evidence="1">
    <location>
        <begin position="209"/>
        <end position="230"/>
    </location>
</feature>
<feature type="transmembrane region" description="Helical" evidence="1">
    <location>
        <begin position="177"/>
        <end position="197"/>
    </location>
</feature>
<keyword evidence="3" id="KW-1185">Reference proteome</keyword>
<proteinExistence type="predicted"/>
<dbReference type="Proteomes" id="UP001302126">
    <property type="component" value="Unassembled WGS sequence"/>
</dbReference>
<evidence type="ECO:0000256" key="1">
    <source>
        <dbReference type="SAM" id="Phobius"/>
    </source>
</evidence>